<dbReference type="SUPFAM" id="SSF55729">
    <property type="entry name" value="Acyl-CoA N-acyltransferases (Nat)"/>
    <property type="match status" value="1"/>
</dbReference>
<evidence type="ECO:0000256" key="8">
    <source>
        <dbReference type="ARBA" id="ARBA00039866"/>
    </source>
</evidence>
<dbReference type="GO" id="GO:0006629">
    <property type="term" value="P:lipid metabolic process"/>
    <property type="evidence" value="ECO:0007669"/>
    <property type="project" value="UniProtKB-KW"/>
</dbReference>
<keyword evidence="2" id="KW-0444">Lipid biosynthesis</keyword>
<proteinExistence type="inferred from homology"/>
<evidence type="ECO:0000256" key="6">
    <source>
        <dbReference type="ARBA" id="ARBA00038095"/>
    </source>
</evidence>
<dbReference type="Gene3D" id="3.40.630.30">
    <property type="match status" value="1"/>
</dbReference>
<evidence type="ECO:0000256" key="9">
    <source>
        <dbReference type="ARBA" id="ARBA00045724"/>
    </source>
</evidence>
<dbReference type="AlphaFoldDB" id="A0A1I6LZQ6"/>
<dbReference type="PANTHER" id="PTHR37323:SF1">
    <property type="entry name" value="L-ORNITHINE N(ALPHA)-ACYLTRANSFERASE"/>
    <property type="match status" value="1"/>
</dbReference>
<dbReference type="RefSeq" id="WP_090204853.1">
    <property type="nucleotide sequence ID" value="NZ_FOZM01000001.1"/>
</dbReference>
<name>A0A1I6LZQ6_9RHOB</name>
<evidence type="ECO:0000256" key="5">
    <source>
        <dbReference type="ARBA" id="ARBA00023315"/>
    </source>
</evidence>
<protein>
    <recommendedName>
        <fullName evidence="8">L-ornithine N(alpha)-acyltransferase</fullName>
        <ecNumber evidence="7">2.3.2.30</ecNumber>
    </recommendedName>
</protein>
<keyword evidence="12" id="KW-1185">Reference proteome</keyword>
<dbReference type="Proteomes" id="UP000198926">
    <property type="component" value="Unassembled WGS sequence"/>
</dbReference>
<gene>
    <name evidence="11" type="ORF">SAMN05444714_1065</name>
</gene>
<dbReference type="EMBL" id="FOZM01000001">
    <property type="protein sequence ID" value="SFS08893.1"/>
    <property type="molecule type" value="Genomic_DNA"/>
</dbReference>
<dbReference type="STRING" id="1123755.SAMN05444714_1065"/>
<comment type="catalytic activity">
    <reaction evidence="10">
        <text>a (3R)-hydroxyacyl-[ACP] + L-ornithine = a lyso-ornithine lipid + holo-[ACP] + H(+)</text>
        <dbReference type="Rhea" id="RHEA:20633"/>
        <dbReference type="Rhea" id="RHEA-COMP:9685"/>
        <dbReference type="Rhea" id="RHEA-COMP:9945"/>
        <dbReference type="ChEBI" id="CHEBI:15378"/>
        <dbReference type="ChEBI" id="CHEBI:46911"/>
        <dbReference type="ChEBI" id="CHEBI:64479"/>
        <dbReference type="ChEBI" id="CHEBI:78827"/>
        <dbReference type="ChEBI" id="CHEBI:138482"/>
        <dbReference type="EC" id="2.3.2.30"/>
    </reaction>
    <physiologicalReaction direction="left-to-right" evidence="10">
        <dbReference type="Rhea" id="RHEA:20634"/>
    </physiologicalReaction>
</comment>
<dbReference type="Pfam" id="PF13444">
    <property type="entry name" value="Acetyltransf_5"/>
    <property type="match status" value="1"/>
</dbReference>
<evidence type="ECO:0000256" key="4">
    <source>
        <dbReference type="ARBA" id="ARBA00023098"/>
    </source>
</evidence>
<evidence type="ECO:0000313" key="12">
    <source>
        <dbReference type="Proteomes" id="UP000198926"/>
    </source>
</evidence>
<keyword evidence="4" id="KW-0443">Lipid metabolism</keyword>
<dbReference type="InterPro" id="IPR016181">
    <property type="entry name" value="Acyl_CoA_acyltransferase"/>
</dbReference>
<evidence type="ECO:0000256" key="10">
    <source>
        <dbReference type="ARBA" id="ARBA00047785"/>
    </source>
</evidence>
<comment type="pathway">
    <text evidence="1">Lipid metabolism.</text>
</comment>
<dbReference type="OrthoDB" id="9787072at2"/>
<keyword evidence="5 11" id="KW-0012">Acyltransferase</keyword>
<evidence type="ECO:0000256" key="2">
    <source>
        <dbReference type="ARBA" id="ARBA00022516"/>
    </source>
</evidence>
<reference evidence="11 12" key="1">
    <citation type="submission" date="2016-10" db="EMBL/GenBank/DDBJ databases">
        <authorList>
            <person name="de Groot N.N."/>
        </authorList>
    </citation>
    <scope>NUCLEOTIDE SEQUENCE [LARGE SCALE GENOMIC DNA]</scope>
    <source>
        <strain evidence="11 12">DSM 29433</strain>
    </source>
</reference>
<evidence type="ECO:0000313" key="11">
    <source>
        <dbReference type="EMBL" id="SFS08893.1"/>
    </source>
</evidence>
<accession>A0A1I6LZQ6</accession>
<dbReference type="GO" id="GO:0043810">
    <property type="term" value="F:ornithine-acyl [acyl carrier protein] N-acyltransferase activity"/>
    <property type="evidence" value="ECO:0007669"/>
    <property type="project" value="UniProtKB-EC"/>
</dbReference>
<dbReference type="PANTHER" id="PTHR37323">
    <property type="entry name" value="GCN5-RELATED N-ACETYLTRANSFERASE"/>
    <property type="match status" value="1"/>
</dbReference>
<evidence type="ECO:0000256" key="3">
    <source>
        <dbReference type="ARBA" id="ARBA00022679"/>
    </source>
</evidence>
<evidence type="ECO:0000256" key="1">
    <source>
        <dbReference type="ARBA" id="ARBA00005189"/>
    </source>
</evidence>
<keyword evidence="3 11" id="KW-0808">Transferase</keyword>
<evidence type="ECO:0000256" key="7">
    <source>
        <dbReference type="ARBA" id="ARBA00039058"/>
    </source>
</evidence>
<dbReference type="EC" id="2.3.2.30" evidence="7"/>
<sequence length="242" mass="26786">MTIPFPQNRLNVRLARNADDLQACLDLRARCFRRSECDDTDAFDAHCRHLMVCDGNARVMATARFRVLQDDADVCASYTAQHYDLNAFLTLDDPMLEIGRFCLAPGSADTDVLRIAWAALTRIVDDAQVRFLFGCTSFQGTEPELYGQALQTLAQKHLGPETLRPKAVTEHAIPLQSIAPVGQTPMPNLLRAYLTMGGWVGDTLTVDHQMRTMHIFTCLDVATVPPARARALRALADGIDLA</sequence>
<organism evidence="11 12">
    <name type="scientific">Yoonia litorea</name>
    <dbReference type="NCBI Taxonomy" id="1123755"/>
    <lineage>
        <taxon>Bacteria</taxon>
        <taxon>Pseudomonadati</taxon>
        <taxon>Pseudomonadota</taxon>
        <taxon>Alphaproteobacteria</taxon>
        <taxon>Rhodobacterales</taxon>
        <taxon>Paracoccaceae</taxon>
        <taxon>Yoonia</taxon>
    </lineage>
</organism>
<comment type="similarity">
    <text evidence="6">Belongs to the acetyltransferase family. OlsB subfamily.</text>
</comment>
<comment type="function">
    <text evidence="9">Catalyzes the first step in the biosynthesis of ornithine lipids, which are phosphorus-free membrane lipids. Catalyzes the 3-hydroxyacyl-acyl carrier protein-dependent acylation of ornithine to form lyso-ornithine lipid (LOL).</text>
</comment>
<dbReference type="InterPro" id="IPR052351">
    <property type="entry name" value="Ornithine_N-alpha-AT"/>
</dbReference>